<protein>
    <submittedName>
        <fullName evidence="1">Uncharacterized protein</fullName>
    </submittedName>
</protein>
<dbReference type="AlphaFoldDB" id="C6PPQ7"/>
<evidence type="ECO:0000313" key="2">
    <source>
        <dbReference type="Proteomes" id="UP000004198"/>
    </source>
</evidence>
<organism evidence="1 2">
    <name type="scientific">Clostridium carboxidivorans P7</name>
    <dbReference type="NCBI Taxonomy" id="536227"/>
    <lineage>
        <taxon>Bacteria</taxon>
        <taxon>Bacillati</taxon>
        <taxon>Bacillota</taxon>
        <taxon>Clostridia</taxon>
        <taxon>Eubacteriales</taxon>
        <taxon>Clostridiaceae</taxon>
        <taxon>Clostridium</taxon>
    </lineage>
</organism>
<sequence>MKNNLNDKFTNIINYNEIKKLDNMYCGDCVRDASSGIRGFLFQDLVALNYLVDEKTEYICSEYLEDVDVFCKDSIIKVMQVKYYPKTSPNREEIMGDLYYQYLRFKVLKSTFNPMPVLVIHRSAYPKETTFKEMQDNIVRVKRSNKPEEIVDPEDWLKKKVYCFEKKEKQKEALFERAAYDSSIYDFLNIFRIIHVKESIKDYKMQVAKKIDSCIIDKGEFEDEDIRQQVLLGLSMNFIQKRYDENTKSGLDEFKCNKIELIKYLSQHLKIKSEECITAYLATLVNESFIDIVEDNIELTDEQISMLDVIYKNTQVWICKLAQNVDGQYKLLNTISFYTKDKLTQFKKLDVNSRYNKIIAQEDNIFSFLYYLWKIMMNLNTDLLKNTFNLNVESLTPEFYIDNSVGEYISMKFKGDTVDSSIIIPEIAAGRENKKHDDIYSRMFEVKPKKWYMSGSFGGNYEYTFNVADTGDGTSVFDVGKDSYRIECMECIEIDKGKWYKAEECSKCIFTNNCVKGKDY</sequence>
<dbReference type="eggNOG" id="ENOG5033Y66">
    <property type="taxonomic scope" value="Bacteria"/>
</dbReference>
<proteinExistence type="predicted"/>
<dbReference type="PATRIC" id="fig|536227.13.peg.1198"/>
<name>C6PPQ7_9CLOT</name>
<dbReference type="Proteomes" id="UP000004198">
    <property type="component" value="Unassembled WGS sequence"/>
</dbReference>
<dbReference type="KEGG" id="cck:Ccar_05665"/>
<accession>C6PPQ7</accession>
<keyword evidence="2" id="KW-1185">Reference proteome</keyword>
<dbReference type="STRING" id="536227.Ccar_05665"/>
<dbReference type="RefSeq" id="WP_007059659.1">
    <property type="nucleotide sequence ID" value="NZ_ACVI01000008.1"/>
</dbReference>
<reference evidence="1 2" key="1">
    <citation type="submission" date="2009-06" db="EMBL/GenBank/DDBJ databases">
        <title>The draft genome of Clostridium carboxidivorans P7.</title>
        <authorList>
            <consortium name="US DOE Joint Genome Institute (JGI-PGF)"/>
            <person name="Lucas S."/>
            <person name="Copeland A."/>
            <person name="Lapidus A."/>
            <person name="Glavina del Rio T."/>
            <person name="Tice H."/>
            <person name="Bruce D."/>
            <person name="Goodwin L."/>
            <person name="Pitluck S."/>
            <person name="Larimer F."/>
            <person name="Land M.L."/>
            <person name="Hauser L."/>
            <person name="Hemme C.L."/>
        </authorList>
    </citation>
    <scope>NUCLEOTIDE SEQUENCE [LARGE SCALE GENOMIC DNA]</scope>
    <source>
        <strain evidence="1 2">P7</strain>
    </source>
</reference>
<evidence type="ECO:0000313" key="1">
    <source>
        <dbReference type="EMBL" id="EET88787.1"/>
    </source>
</evidence>
<dbReference type="EMBL" id="ACVI01000008">
    <property type="protein sequence ID" value="EET88787.1"/>
    <property type="molecule type" value="Genomic_DNA"/>
</dbReference>
<dbReference type="OrthoDB" id="2024845at2"/>
<gene>
    <name evidence="1" type="ORF">CcarbDRAFT_0774</name>
</gene>
<comment type="caution">
    <text evidence="1">The sequence shown here is derived from an EMBL/GenBank/DDBJ whole genome shotgun (WGS) entry which is preliminary data.</text>
</comment>